<keyword evidence="11 15" id="KW-1133">Transmembrane helix</keyword>
<evidence type="ECO:0000256" key="9">
    <source>
        <dbReference type="ARBA" id="ARBA00022803"/>
    </source>
</evidence>
<evidence type="ECO:0000256" key="2">
    <source>
        <dbReference type="ARBA" id="ARBA00004240"/>
    </source>
</evidence>
<dbReference type="PANTHER" id="PTHR44227:SF3">
    <property type="entry name" value="PROTEIN O-MANNOSYL-TRANSFERASE TMTC4"/>
    <property type="match status" value="1"/>
</dbReference>
<evidence type="ECO:0000256" key="10">
    <source>
        <dbReference type="ARBA" id="ARBA00022824"/>
    </source>
</evidence>
<dbReference type="Pfam" id="PF01239">
    <property type="entry name" value="PPTA"/>
    <property type="match status" value="4"/>
</dbReference>
<dbReference type="InterPro" id="IPR019734">
    <property type="entry name" value="TPR_rpt"/>
</dbReference>
<evidence type="ECO:0000256" key="11">
    <source>
        <dbReference type="ARBA" id="ARBA00022989"/>
    </source>
</evidence>
<dbReference type="SUPFAM" id="SSF48439">
    <property type="entry name" value="Protein prenylyltransferase"/>
    <property type="match status" value="1"/>
</dbReference>
<dbReference type="GO" id="GO:0008318">
    <property type="term" value="F:protein prenyltransferase activity"/>
    <property type="evidence" value="ECO:0007669"/>
    <property type="project" value="InterPro"/>
</dbReference>
<evidence type="ECO:0000256" key="15">
    <source>
        <dbReference type="SAM" id="Phobius"/>
    </source>
</evidence>
<feature type="region of interest" description="Disordered" evidence="14">
    <location>
        <begin position="781"/>
        <end position="802"/>
    </location>
</feature>
<dbReference type="Pfam" id="PF08409">
    <property type="entry name" value="TMTC_DUF1736"/>
    <property type="match status" value="1"/>
</dbReference>
<dbReference type="Proteomes" id="UP000601435">
    <property type="component" value="Unassembled WGS sequence"/>
</dbReference>
<evidence type="ECO:0000256" key="12">
    <source>
        <dbReference type="ARBA" id="ARBA00023136"/>
    </source>
</evidence>
<dbReference type="Gene3D" id="3.80.10.10">
    <property type="entry name" value="Ribonuclease Inhibitor"/>
    <property type="match status" value="1"/>
</dbReference>
<evidence type="ECO:0000256" key="13">
    <source>
        <dbReference type="PROSITE-ProRule" id="PRU00339"/>
    </source>
</evidence>
<keyword evidence="9 13" id="KW-0802">TPR repeat</keyword>
<dbReference type="SUPFAM" id="SSF52058">
    <property type="entry name" value="L domain-like"/>
    <property type="match status" value="1"/>
</dbReference>
<evidence type="ECO:0000256" key="6">
    <source>
        <dbReference type="ARBA" id="ARBA00022679"/>
    </source>
</evidence>
<dbReference type="GO" id="GO:0016020">
    <property type="term" value="C:membrane"/>
    <property type="evidence" value="ECO:0007669"/>
    <property type="project" value="UniProtKB-SubCell"/>
</dbReference>
<feature type="transmembrane region" description="Helical" evidence="15">
    <location>
        <begin position="191"/>
        <end position="212"/>
    </location>
</feature>
<keyword evidence="12 15" id="KW-0472">Membrane</keyword>
<comment type="caution">
    <text evidence="17">The sequence shown here is derived from an EMBL/GenBank/DDBJ whole genome shotgun (WGS) entry which is preliminary data.</text>
</comment>
<proteinExistence type="inferred from homology"/>
<dbReference type="PROSITE" id="PS50005">
    <property type="entry name" value="TPR"/>
    <property type="match status" value="1"/>
</dbReference>
<evidence type="ECO:0000256" key="7">
    <source>
        <dbReference type="ARBA" id="ARBA00022692"/>
    </source>
</evidence>
<dbReference type="EMBL" id="CAJNJA010014452">
    <property type="protein sequence ID" value="CAE7342646.1"/>
    <property type="molecule type" value="Genomic_DNA"/>
</dbReference>
<evidence type="ECO:0000256" key="8">
    <source>
        <dbReference type="ARBA" id="ARBA00022737"/>
    </source>
</evidence>
<comment type="pathway">
    <text evidence="3">Protein modification; protein glycosylation.</text>
</comment>
<dbReference type="GO" id="GO:0030968">
    <property type="term" value="P:endoplasmic reticulum unfolded protein response"/>
    <property type="evidence" value="ECO:0007669"/>
    <property type="project" value="TreeGrafter"/>
</dbReference>
<keyword evidence="10" id="KW-0256">Endoplasmic reticulum</keyword>
<keyword evidence="7 15" id="KW-0812">Transmembrane</keyword>
<feature type="repeat" description="TPR" evidence="13">
    <location>
        <begin position="485"/>
        <end position="518"/>
    </location>
</feature>
<keyword evidence="6" id="KW-0808">Transferase</keyword>
<dbReference type="UniPathway" id="UPA00378"/>
<dbReference type="InterPro" id="IPR013618">
    <property type="entry name" value="TMTC_DUF1736"/>
</dbReference>
<comment type="subcellular location">
    <subcellularLocation>
        <location evidence="2">Endoplasmic reticulum</location>
    </subcellularLocation>
    <subcellularLocation>
        <location evidence="1">Membrane</location>
        <topology evidence="1">Multi-pass membrane protein</topology>
    </subcellularLocation>
</comment>
<feature type="transmembrane region" description="Helical" evidence="15">
    <location>
        <begin position="218"/>
        <end position="238"/>
    </location>
</feature>
<name>A0A812PCU5_9DINO</name>
<accession>A0A812PCU5</accession>
<evidence type="ECO:0000256" key="4">
    <source>
        <dbReference type="ARBA" id="ARBA00007882"/>
    </source>
</evidence>
<keyword evidence="18" id="KW-1185">Reference proteome</keyword>
<feature type="transmembrane region" description="Helical" evidence="15">
    <location>
        <begin position="156"/>
        <end position="179"/>
    </location>
</feature>
<dbReference type="InterPro" id="IPR002088">
    <property type="entry name" value="Prenyl_trans_a"/>
</dbReference>
<feature type="domain" description="DUF1736" evidence="16">
    <location>
        <begin position="303"/>
        <end position="367"/>
    </location>
</feature>
<dbReference type="PANTHER" id="PTHR44227">
    <property type="match status" value="1"/>
</dbReference>
<organism evidence="17 18">
    <name type="scientific">Symbiodinium necroappetens</name>
    <dbReference type="NCBI Taxonomy" id="1628268"/>
    <lineage>
        <taxon>Eukaryota</taxon>
        <taxon>Sar</taxon>
        <taxon>Alveolata</taxon>
        <taxon>Dinophyceae</taxon>
        <taxon>Suessiales</taxon>
        <taxon>Symbiodiniaceae</taxon>
        <taxon>Symbiodinium</taxon>
    </lineage>
</organism>
<evidence type="ECO:0000256" key="14">
    <source>
        <dbReference type="SAM" id="MobiDB-lite"/>
    </source>
</evidence>
<evidence type="ECO:0000313" key="17">
    <source>
        <dbReference type="EMBL" id="CAE7342646.1"/>
    </source>
</evidence>
<feature type="transmembrane region" description="Helical" evidence="15">
    <location>
        <begin position="273"/>
        <end position="292"/>
    </location>
</feature>
<feature type="transmembrane region" description="Helical" evidence="15">
    <location>
        <begin position="391"/>
        <end position="413"/>
    </location>
</feature>
<comment type="similarity">
    <text evidence="4">Belongs to the TMTC family.</text>
</comment>
<reference evidence="17" key="1">
    <citation type="submission" date="2021-02" db="EMBL/GenBank/DDBJ databases">
        <authorList>
            <person name="Dougan E. K."/>
            <person name="Rhodes N."/>
            <person name="Thang M."/>
            <person name="Chan C."/>
        </authorList>
    </citation>
    <scope>NUCLEOTIDE SEQUENCE</scope>
</reference>
<protein>
    <recommendedName>
        <fullName evidence="5">dolichyl-phosphate-mannose--protein mannosyltransferase</fullName>
        <ecNumber evidence="5">2.4.1.109</ecNumber>
    </recommendedName>
</protein>
<dbReference type="Pfam" id="PF13424">
    <property type="entry name" value="TPR_12"/>
    <property type="match status" value="1"/>
</dbReference>
<dbReference type="InterPro" id="IPR032675">
    <property type="entry name" value="LRR_dom_sf"/>
</dbReference>
<dbReference type="EC" id="2.4.1.109" evidence="5"/>
<dbReference type="OrthoDB" id="1658288at2759"/>
<evidence type="ECO:0000256" key="1">
    <source>
        <dbReference type="ARBA" id="ARBA00004141"/>
    </source>
</evidence>
<dbReference type="PROSITE" id="PS50293">
    <property type="entry name" value="TPR_REGION"/>
    <property type="match status" value="1"/>
</dbReference>
<dbReference type="Gene3D" id="1.25.40.10">
    <property type="entry name" value="Tetratricopeptide repeat domain"/>
    <property type="match status" value="1"/>
</dbReference>
<dbReference type="SMART" id="SM00028">
    <property type="entry name" value="TPR"/>
    <property type="match status" value="3"/>
</dbReference>
<dbReference type="GO" id="GO:0004169">
    <property type="term" value="F:dolichyl-phosphate-mannose-protein mannosyltransferase activity"/>
    <property type="evidence" value="ECO:0007669"/>
    <property type="project" value="UniProtKB-EC"/>
</dbReference>
<feature type="transmembrane region" description="Helical" evidence="15">
    <location>
        <begin position="321"/>
        <end position="338"/>
    </location>
</feature>
<dbReference type="InterPro" id="IPR052346">
    <property type="entry name" value="O-mannosyl-transferase_TMTC"/>
</dbReference>
<dbReference type="GO" id="GO:0005783">
    <property type="term" value="C:endoplasmic reticulum"/>
    <property type="evidence" value="ECO:0007669"/>
    <property type="project" value="UniProtKB-SubCell"/>
</dbReference>
<dbReference type="Gene3D" id="1.25.40.120">
    <property type="entry name" value="Protein prenylyltransferase"/>
    <property type="match status" value="2"/>
</dbReference>
<dbReference type="SUPFAM" id="SSF48452">
    <property type="entry name" value="TPR-like"/>
    <property type="match status" value="1"/>
</dbReference>
<feature type="compositionally biased region" description="Pro residues" evidence="14">
    <location>
        <begin position="785"/>
        <end position="800"/>
    </location>
</feature>
<dbReference type="PROSITE" id="PS51147">
    <property type="entry name" value="PFTA"/>
    <property type="match status" value="4"/>
</dbReference>
<evidence type="ECO:0000313" key="18">
    <source>
        <dbReference type="Proteomes" id="UP000601435"/>
    </source>
</evidence>
<dbReference type="InterPro" id="IPR011990">
    <property type="entry name" value="TPR-like_helical_dom_sf"/>
</dbReference>
<gene>
    <name evidence="17" type="primary">Tmtc4</name>
    <name evidence="17" type="ORF">SNEC2469_LOCUS8843</name>
</gene>
<evidence type="ECO:0000256" key="5">
    <source>
        <dbReference type="ARBA" id="ARBA00012839"/>
    </source>
</evidence>
<feature type="transmembrane region" description="Helical" evidence="15">
    <location>
        <begin position="358"/>
        <end position="379"/>
    </location>
</feature>
<evidence type="ECO:0000256" key="3">
    <source>
        <dbReference type="ARBA" id="ARBA00004922"/>
    </source>
</evidence>
<evidence type="ECO:0000259" key="16">
    <source>
        <dbReference type="Pfam" id="PF08409"/>
    </source>
</evidence>
<feature type="transmembrane region" description="Helical" evidence="15">
    <location>
        <begin position="48"/>
        <end position="69"/>
    </location>
</feature>
<sequence length="1553" mass="172010">MRDFSGSQASPELWREAAGTVDVEGLRRRAGELAKLGRRAESAEARPSVPLLLAASCLAFIAALAWVPALSYDFEGGFFMDDAMIKKNPNVYEALNWRRLFRTDYWGLDMFEGPWTHKSFRPLTVLSFRWNHAVHEFGGSGFHIVNVLLNAACAELLAVFGQCIGVSLDWAALLGALFLAHPVHTESVLYIVGRADLLCLLLVLLAALIYAPCIKEKAGFGILAPALSISAAVLLVAAGLCKETGFCFFGLLAGWEILRGLTSTSQSQVFRALRLLAILAMGTISCGVRVWYTGGTAIDNMDPHSNPVAVHSDRWVRVRTYALLHGIYAKLLVCPTFLSYDYSFDAIPLVIDSADLRLMLPVTAYLGFAILLVLSLGVLRPKGGRPPAEGPIIGLAILVLSFVPMSNVLFPVGTMIGERLLYIPSAGLLTTLVCLAHRSSSPRLFASLLLLAGGLAVWRCALRVPEWKDSDTITTADGLTQLHSARVQFNLANVYLKAKKYDDALATYQRSITIDPTDHDALPLYHAGQILFFKGQHQEAARYLEKAVNGFFSPLTIQEEEIWHDYALSLWFVQKPQASIAHFQKALAINPGFTKALNNMACAAGLGAITGVLPKEYYQHAINALDQAVRIDPSSVLYWRNAVALMVAGGDQQRATTTWNHLVSMDPQGAGQPPNDCSWEFYFRFCASTPPVYFMAHRIALVGEMAACGNPRILETLHNASGVCVAAPGDAMAWTSTNAEIGSWNQGESLRQIHSDAAEVRNFIRHHGQTAHLAWVNQSVRGPEPAAPAPPKPVNAPSPPQVHHSFVYGGRGVPRRRQEESFPGSSGDGCTAYMQVQPPSARLFNVASRGLPSGAQPKWCFERMPSLLPHPLMRDQQVGRSVAGVPVRVASEVRRLPVRGIHADALLLCNSTEAKRRTVATQMHGRVKKDVVEPSPEEKEKQREQVRKARGLFGNLLEMRQNKACSEEALDMTSKALQFHPEFPTLWGYRRELLTSGKISKPLRELLEVEMKLLEKALRKSQKVYSIWFHRKWVIEHLFQELKADPDSVKLLLDTELELCGRLLDVDERNFHCWNHRMHVMGLMRSWQKDQLQPIDLGSIDLKLSTDLINRNFSNYSAWHLRTLLQQRAGTEEPQMEIDINQELEWVQEGIFTEPNDQSVWLYHNWLTTLARGTEMPRITHCVLMDGEVFVFFSKPVCASNVSVSQGDQKLDGHLEPTIPSRKSAVQRTRESARRRRNCALGWQFQATGGTVPCCSPMEVRITVDIEVFGSLPDGKASPLSTQQVEFQGPMIDLSAAASSLSVLDAFLGESLEERRKEVFETELERIKELLEIEPDCRWALLAQSRLQDRLASGCNAEQQKSTQSALAESAAHASTLDPLRKNFYSDARAAARTRQTMQAWLACPETYKNALNLSSLSMRHLAPAIATFAFGVRVLNMDDNHLREFGAVLGLISLEDISLSKNQIRGDAAEVFVLPKLRRANLSANLLGLRGLDVPPPKSLEYVDLSGIEGTKSLDGPTAVGRLLVGSPEADRQHWTAEVVPGEVCICRRQTQ</sequence>
<keyword evidence="8" id="KW-0677">Repeat</keyword>